<protein>
    <recommendedName>
        <fullName evidence="3">Tetratricopeptide repeat-containing protein</fullName>
    </recommendedName>
</protein>
<dbReference type="Proteomes" id="UP001595690">
    <property type="component" value="Unassembled WGS sequence"/>
</dbReference>
<sequence length="192" mass="21270">MGIFGGWAVRRLRQRATNEQKLFHACVRVGDALGALRHSDLQEQAIEKLVQREPGVPIHRFFLAGVFYNRATVLDAVGLGEEAVAAARRSVEIYDESDLVRGAPGGVERQLRTTRLDADAAEPLIAQAADARARLARLLAKYHGKAQAAAVHRHGKAAVEIYEQLLRYGRETTQADLDRIRAQYAAAKEHLR</sequence>
<comment type="caution">
    <text evidence="1">The sequence shown here is derived from an EMBL/GenBank/DDBJ whole genome shotgun (WGS) entry which is preliminary data.</text>
</comment>
<reference evidence="2" key="1">
    <citation type="journal article" date="2019" name="Int. J. Syst. Evol. Microbiol.">
        <title>The Global Catalogue of Microorganisms (GCM) 10K type strain sequencing project: providing services to taxonomists for standard genome sequencing and annotation.</title>
        <authorList>
            <consortium name="The Broad Institute Genomics Platform"/>
            <consortium name="The Broad Institute Genome Sequencing Center for Infectious Disease"/>
            <person name="Wu L."/>
            <person name="Ma J."/>
        </authorList>
    </citation>
    <scope>NUCLEOTIDE SEQUENCE [LARGE SCALE GENOMIC DNA]</scope>
    <source>
        <strain evidence="2">CGMCC 4.7405</strain>
    </source>
</reference>
<dbReference type="EMBL" id="JBHRZI010000036">
    <property type="protein sequence ID" value="MFC3897434.1"/>
    <property type="molecule type" value="Genomic_DNA"/>
</dbReference>
<name>A0ABV8C6G6_9PSEU</name>
<gene>
    <name evidence="1" type="ORF">ACFOWZ_38670</name>
</gene>
<evidence type="ECO:0000313" key="2">
    <source>
        <dbReference type="Proteomes" id="UP001595690"/>
    </source>
</evidence>
<evidence type="ECO:0000313" key="1">
    <source>
        <dbReference type="EMBL" id="MFC3897434.1"/>
    </source>
</evidence>
<organism evidence="1 2">
    <name type="scientific">Lentzea rhizosphaerae</name>
    <dbReference type="NCBI Taxonomy" id="2041025"/>
    <lineage>
        <taxon>Bacteria</taxon>
        <taxon>Bacillati</taxon>
        <taxon>Actinomycetota</taxon>
        <taxon>Actinomycetes</taxon>
        <taxon>Pseudonocardiales</taxon>
        <taxon>Pseudonocardiaceae</taxon>
        <taxon>Lentzea</taxon>
    </lineage>
</organism>
<evidence type="ECO:0008006" key="3">
    <source>
        <dbReference type="Google" id="ProtNLM"/>
    </source>
</evidence>
<accession>A0ABV8C6G6</accession>
<dbReference type="RefSeq" id="WP_382378918.1">
    <property type="nucleotide sequence ID" value="NZ_JBHRZI010000036.1"/>
</dbReference>
<keyword evidence="2" id="KW-1185">Reference proteome</keyword>
<proteinExistence type="predicted"/>